<feature type="compositionally biased region" description="Basic residues" evidence="1">
    <location>
        <begin position="424"/>
        <end position="433"/>
    </location>
</feature>
<dbReference type="Gene3D" id="3.30.710.10">
    <property type="entry name" value="Potassium Channel Kv1.1, Chain A"/>
    <property type="match status" value="1"/>
</dbReference>
<feature type="region of interest" description="Disordered" evidence="1">
    <location>
        <begin position="142"/>
        <end position="167"/>
    </location>
</feature>
<feature type="compositionally biased region" description="Basic and acidic residues" evidence="1">
    <location>
        <begin position="310"/>
        <end position="319"/>
    </location>
</feature>
<feature type="compositionally biased region" description="Basic and acidic residues" evidence="1">
    <location>
        <begin position="862"/>
        <end position="891"/>
    </location>
</feature>
<dbReference type="InterPro" id="IPR000210">
    <property type="entry name" value="BTB/POZ_dom"/>
</dbReference>
<feature type="region of interest" description="Disordered" evidence="1">
    <location>
        <begin position="862"/>
        <end position="929"/>
    </location>
</feature>
<evidence type="ECO:0000259" key="2">
    <source>
        <dbReference type="Pfam" id="PF00651"/>
    </source>
</evidence>
<evidence type="ECO:0000313" key="4">
    <source>
        <dbReference type="Proteomes" id="UP000319801"/>
    </source>
</evidence>
<feature type="region of interest" description="Disordered" evidence="1">
    <location>
        <begin position="975"/>
        <end position="1000"/>
    </location>
</feature>
<feature type="compositionally biased region" description="Basic residues" evidence="1">
    <location>
        <begin position="707"/>
        <end position="716"/>
    </location>
</feature>
<comment type="caution">
    <text evidence="3">The sequence shown here is derived from an EMBL/GenBank/DDBJ whole genome shotgun (WGS) entry which is preliminary data.</text>
</comment>
<dbReference type="Proteomes" id="UP000319801">
    <property type="component" value="Unassembled WGS sequence"/>
</dbReference>
<evidence type="ECO:0000256" key="1">
    <source>
        <dbReference type="SAM" id="MobiDB-lite"/>
    </source>
</evidence>
<feature type="compositionally biased region" description="Basic residues" evidence="1">
    <location>
        <begin position="402"/>
        <end position="411"/>
    </location>
</feature>
<feature type="compositionally biased region" description="Basic and acidic residues" evidence="1">
    <location>
        <begin position="142"/>
        <end position="152"/>
    </location>
</feature>
<feature type="region of interest" description="Disordered" evidence="1">
    <location>
        <begin position="366"/>
        <end position="453"/>
    </location>
</feature>
<feature type="compositionally biased region" description="Basic residues" evidence="1">
    <location>
        <begin position="725"/>
        <end position="744"/>
    </location>
</feature>
<feature type="compositionally biased region" description="Polar residues" evidence="1">
    <location>
        <begin position="912"/>
        <end position="924"/>
    </location>
</feature>
<dbReference type="InterPro" id="IPR011333">
    <property type="entry name" value="SKP1/BTB/POZ_sf"/>
</dbReference>
<dbReference type="AlphaFoldDB" id="A0A556V5X8"/>
<dbReference type="Pfam" id="PF00651">
    <property type="entry name" value="BTB"/>
    <property type="match status" value="1"/>
</dbReference>
<feature type="domain" description="BTB" evidence="2">
    <location>
        <begin position="30"/>
        <end position="102"/>
    </location>
</feature>
<dbReference type="OrthoDB" id="8963596at2759"/>
<gene>
    <name evidence="3" type="ORF">Baya_13341</name>
</gene>
<evidence type="ECO:0000313" key="3">
    <source>
        <dbReference type="EMBL" id="TSV81511.1"/>
    </source>
</evidence>
<feature type="compositionally biased region" description="Basic and acidic residues" evidence="1">
    <location>
        <begin position="326"/>
        <end position="335"/>
    </location>
</feature>
<feature type="compositionally biased region" description="Polar residues" evidence="1">
    <location>
        <begin position="892"/>
        <end position="904"/>
    </location>
</feature>
<dbReference type="EMBL" id="VCAZ01000128">
    <property type="protein sequence ID" value="TSV81511.1"/>
    <property type="molecule type" value="Genomic_DNA"/>
</dbReference>
<protein>
    <recommendedName>
        <fullName evidence="2">BTB domain-containing protein</fullName>
    </recommendedName>
</protein>
<feature type="region of interest" description="Disordered" evidence="1">
    <location>
        <begin position="300"/>
        <end position="346"/>
    </location>
</feature>
<name>A0A556V5X8_BAGYA</name>
<keyword evidence="4" id="KW-1185">Reference proteome</keyword>
<feature type="region of interest" description="Disordered" evidence="1">
    <location>
        <begin position="705"/>
        <end position="773"/>
    </location>
</feature>
<accession>A0A556V5X8</accession>
<organism evidence="3 4">
    <name type="scientific">Bagarius yarrelli</name>
    <name type="common">Goonch</name>
    <name type="synonym">Bagrus yarrelli</name>
    <dbReference type="NCBI Taxonomy" id="175774"/>
    <lineage>
        <taxon>Eukaryota</taxon>
        <taxon>Metazoa</taxon>
        <taxon>Chordata</taxon>
        <taxon>Craniata</taxon>
        <taxon>Vertebrata</taxon>
        <taxon>Euteleostomi</taxon>
        <taxon>Actinopterygii</taxon>
        <taxon>Neopterygii</taxon>
        <taxon>Teleostei</taxon>
        <taxon>Ostariophysi</taxon>
        <taxon>Siluriformes</taxon>
        <taxon>Sisoridae</taxon>
        <taxon>Sisorinae</taxon>
        <taxon>Bagarius</taxon>
    </lineage>
</organism>
<feature type="compositionally biased region" description="Polar residues" evidence="1">
    <location>
        <begin position="975"/>
        <end position="992"/>
    </location>
</feature>
<reference evidence="3 4" key="1">
    <citation type="journal article" date="2019" name="Genome Biol. Evol.">
        <title>Whole-Genome Sequencing of the Giant Devil Catfish, Bagarius yarrelli.</title>
        <authorList>
            <person name="Jiang W."/>
            <person name="Lv Y."/>
            <person name="Cheng L."/>
            <person name="Yang K."/>
            <person name="Chao B."/>
            <person name="Wang X."/>
            <person name="Li Y."/>
            <person name="Pan X."/>
            <person name="You X."/>
            <person name="Zhang Y."/>
            <person name="Yang J."/>
            <person name="Li J."/>
            <person name="Zhang X."/>
            <person name="Liu S."/>
            <person name="Sun C."/>
            <person name="Yang J."/>
            <person name="Shi Q."/>
        </authorList>
    </citation>
    <scope>NUCLEOTIDE SEQUENCE [LARGE SCALE GENOMIC DNA]</scope>
    <source>
        <strain evidence="3">JWS20170419001</strain>
        <tissue evidence="3">Muscle</tissue>
    </source>
</reference>
<proteinExistence type="predicted"/>
<feature type="region of interest" description="Disordered" evidence="1">
    <location>
        <begin position="676"/>
        <end position="695"/>
    </location>
</feature>
<feature type="compositionally biased region" description="Polar residues" evidence="1">
    <location>
        <begin position="443"/>
        <end position="453"/>
    </location>
</feature>
<sequence>MLITRRDVVARAVPVCLQRVRMLELQRCVSVPVHSCVLSAFSPRFYGTLSSMPVLMAGQRRLIELQAVDGCTLLSLVSLLYSGQLRENREQVLLAAQTLGFELPQWEEEERHAEKVGKDNEQEKEVDALEWDDGITRIMEKGSRKENGKKIESGTQTEGGKPAAESGALMDLTSSKPYKMYLIDPSSCPTSQELGSCLDIQNVALPLQSVYPTSVMASEAGDGHLLGESAYLSEIYLYSLETSNQQTSTSVTLPPHNSFLDQSVVVPAAGTDALNSLKQFEGNIPGFINYFLESTDLPNKGRRGQSCAREGTKEEEVVKSARARSTARESGREWRSLTGGRGRRQRRMERWGLVARLAWRGQGGGRVGRLLESRSTGKNRMRAAPRRQDREALVEAGEARGRGRRRQRGKAGKVAGSEKQKNPPCKHRSRGRPCIRPLPPASRSVSTTKQNTVDSTELNLLHTMTPVPDNQIEPIQPIDTLLEDIMTGLHFLPQAENQTSQHGLMTTTTSSGPPISKAICSKPTDPKQHMEGEIGDILDHFLRTFDQHVGCCGLDVGSETSQGSNKPDSGTDPCSTFKTFTALQPHNSHVNNPKPQENYLHTFSLPSTQGESMVNPSVAKKNNVQDGQKLRSKLLKPLRDQNIVQKSENRMLTRSQTKKRKVEAALIVPRNAVKRKCKEKESADTTKKRRRDNRRCPRCKACLNKSGVKKHARNNTKRAAQIHSKGARKRERSKNRFGRNKRYVRNGSCKTDGFNNKKRSRSQKGTHGNKDCYDTKRNLRGKRVVKCKSNCFQAGQSSVKNQTESSYIRRASPAMDKVKMLLQLQDKRKDGRACKYVGIHWGKNEENGRLVKHQCISGAEERFPGENGLKKNQEAKDKDRMNVKRQEERMTEGSNVSLQSNLPPDTTKDGIRNTTAPVSTTESVTRVFDDPVSAPGARLLQNDVVITPTQSSMHTTTDLPLNVGDATQLTFASHLSHTQPSRELPSPLTSTGDLGEEDDDVDVVEVSSPTSDLPAVSILEVDLSTEDEVEEDVEIDVLGPD</sequence>
<feature type="compositionally biased region" description="Basic and acidic residues" evidence="1">
    <location>
        <begin position="386"/>
        <end position="401"/>
    </location>
</feature>